<reference evidence="1" key="1">
    <citation type="submission" date="2019-12" db="EMBL/GenBank/DDBJ databases">
        <title>Genome sequencing and annotation of Brassica cretica.</title>
        <authorList>
            <person name="Studholme D.J."/>
            <person name="Sarris P."/>
        </authorList>
    </citation>
    <scope>NUCLEOTIDE SEQUENCE</scope>
    <source>
        <strain evidence="1">PFS-109/04</strain>
        <tissue evidence="1">Leaf</tissue>
    </source>
</reference>
<accession>A0A8S9NJQ2</accession>
<evidence type="ECO:0000313" key="2">
    <source>
        <dbReference type="Proteomes" id="UP000712600"/>
    </source>
</evidence>
<dbReference type="AlphaFoldDB" id="A0A8S9NJQ2"/>
<dbReference type="EMBL" id="QGKX02001621">
    <property type="protein sequence ID" value="KAF3502291.1"/>
    <property type="molecule type" value="Genomic_DNA"/>
</dbReference>
<name>A0A8S9NJQ2_BRACR</name>
<organism evidence="1 2">
    <name type="scientific">Brassica cretica</name>
    <name type="common">Mustard</name>
    <dbReference type="NCBI Taxonomy" id="69181"/>
    <lineage>
        <taxon>Eukaryota</taxon>
        <taxon>Viridiplantae</taxon>
        <taxon>Streptophyta</taxon>
        <taxon>Embryophyta</taxon>
        <taxon>Tracheophyta</taxon>
        <taxon>Spermatophyta</taxon>
        <taxon>Magnoliopsida</taxon>
        <taxon>eudicotyledons</taxon>
        <taxon>Gunneridae</taxon>
        <taxon>Pentapetalae</taxon>
        <taxon>rosids</taxon>
        <taxon>malvids</taxon>
        <taxon>Brassicales</taxon>
        <taxon>Brassicaceae</taxon>
        <taxon>Brassiceae</taxon>
        <taxon>Brassica</taxon>
    </lineage>
</organism>
<protein>
    <submittedName>
        <fullName evidence="1">Uncharacterized protein</fullName>
    </submittedName>
</protein>
<sequence>MSNTLVCPVPQRARLFAGHGGSGLHRLRPPKDRFNPALPKCTVPYRPFRGLDTKGVHHDTY</sequence>
<comment type="caution">
    <text evidence="1">The sequence shown here is derived from an EMBL/GenBank/DDBJ whole genome shotgun (WGS) entry which is preliminary data.</text>
</comment>
<dbReference type="Proteomes" id="UP000712600">
    <property type="component" value="Unassembled WGS sequence"/>
</dbReference>
<gene>
    <name evidence="1" type="ORF">F2Q69_00044695</name>
</gene>
<proteinExistence type="predicted"/>
<evidence type="ECO:0000313" key="1">
    <source>
        <dbReference type="EMBL" id="KAF3502291.1"/>
    </source>
</evidence>